<keyword evidence="4" id="KW-0238">DNA-binding</keyword>
<name>A0ABU1XMV6_9NOCA</name>
<dbReference type="Proteomes" id="UP001251217">
    <property type="component" value="Unassembled WGS sequence"/>
</dbReference>
<dbReference type="Pfam" id="PF20239">
    <property type="entry name" value="DUF6596"/>
    <property type="match status" value="1"/>
</dbReference>
<dbReference type="SUPFAM" id="SSF88946">
    <property type="entry name" value="Sigma2 domain of RNA polymerase sigma factors"/>
    <property type="match status" value="1"/>
</dbReference>
<dbReference type="InterPro" id="IPR013325">
    <property type="entry name" value="RNA_pol_sigma_r2"/>
</dbReference>
<evidence type="ECO:0000259" key="8">
    <source>
        <dbReference type="Pfam" id="PF20239"/>
    </source>
</evidence>
<accession>A0ABU1XMV6</accession>
<evidence type="ECO:0000313" key="9">
    <source>
        <dbReference type="EMBL" id="MDR7171868.1"/>
    </source>
</evidence>
<dbReference type="Gene3D" id="1.10.10.10">
    <property type="entry name" value="Winged helix-like DNA-binding domain superfamily/Winged helix DNA-binding domain"/>
    <property type="match status" value="1"/>
</dbReference>
<evidence type="ECO:0000256" key="1">
    <source>
        <dbReference type="ARBA" id="ARBA00010641"/>
    </source>
</evidence>
<dbReference type="Gene3D" id="1.10.1740.10">
    <property type="match status" value="1"/>
</dbReference>
<comment type="caution">
    <text evidence="9">The sequence shown here is derived from an EMBL/GenBank/DDBJ whole genome shotgun (WGS) entry which is preliminary data.</text>
</comment>
<feature type="domain" description="RNA polymerase sigma-70 region 2" evidence="6">
    <location>
        <begin position="33"/>
        <end position="92"/>
    </location>
</feature>
<proteinExistence type="inferred from homology"/>
<organism evidence="9 10">
    <name type="scientific">Nocardia kruczakiae</name>
    <dbReference type="NCBI Taxonomy" id="261477"/>
    <lineage>
        <taxon>Bacteria</taxon>
        <taxon>Bacillati</taxon>
        <taxon>Actinomycetota</taxon>
        <taxon>Actinomycetes</taxon>
        <taxon>Mycobacteriales</taxon>
        <taxon>Nocardiaceae</taxon>
        <taxon>Nocardia</taxon>
    </lineage>
</organism>
<protein>
    <submittedName>
        <fullName evidence="9">RNA polymerase sigma-70 factor (ECF subfamily)</fullName>
    </submittedName>
</protein>
<evidence type="ECO:0000259" key="7">
    <source>
        <dbReference type="Pfam" id="PF08281"/>
    </source>
</evidence>
<feature type="domain" description="RNA polymerase sigma factor 70 region 4 type 2" evidence="7">
    <location>
        <begin position="134"/>
        <end position="182"/>
    </location>
</feature>
<dbReference type="PANTHER" id="PTHR47756">
    <property type="entry name" value="BLL6612 PROTEIN-RELATED"/>
    <property type="match status" value="1"/>
</dbReference>
<evidence type="ECO:0000259" key="6">
    <source>
        <dbReference type="Pfam" id="PF04542"/>
    </source>
</evidence>
<dbReference type="InterPro" id="IPR007627">
    <property type="entry name" value="RNA_pol_sigma70_r2"/>
</dbReference>
<reference evidence="9 10" key="1">
    <citation type="submission" date="2023-07" db="EMBL/GenBank/DDBJ databases">
        <title>Sorghum-associated microbial communities from plants grown in Nebraska, USA.</title>
        <authorList>
            <person name="Schachtman D."/>
        </authorList>
    </citation>
    <scope>NUCLEOTIDE SEQUENCE [LARGE SCALE GENOMIC DNA]</scope>
    <source>
        <strain evidence="9 10">4272</strain>
    </source>
</reference>
<dbReference type="InterPro" id="IPR014284">
    <property type="entry name" value="RNA_pol_sigma-70_dom"/>
</dbReference>
<gene>
    <name evidence="9" type="ORF">J2W56_005629</name>
</gene>
<dbReference type="InterPro" id="IPR013324">
    <property type="entry name" value="RNA_pol_sigma_r3/r4-like"/>
</dbReference>
<evidence type="ECO:0000256" key="2">
    <source>
        <dbReference type="ARBA" id="ARBA00023015"/>
    </source>
</evidence>
<comment type="similarity">
    <text evidence="1">Belongs to the sigma-70 factor family. ECF subfamily.</text>
</comment>
<dbReference type="InterPro" id="IPR013249">
    <property type="entry name" value="RNA_pol_sigma70_r4_t2"/>
</dbReference>
<evidence type="ECO:0000256" key="4">
    <source>
        <dbReference type="ARBA" id="ARBA00023125"/>
    </source>
</evidence>
<dbReference type="PANTHER" id="PTHR47756:SF2">
    <property type="entry name" value="BLL6612 PROTEIN"/>
    <property type="match status" value="1"/>
</dbReference>
<keyword evidence="10" id="KW-1185">Reference proteome</keyword>
<dbReference type="RefSeq" id="WP_310406799.1">
    <property type="nucleotide sequence ID" value="NZ_JAVDWW010000010.1"/>
</dbReference>
<sequence>MLDDHSPDPARIDRSTDRVAAAVADAHRREWAFVLAATVRVTHDLELAEECVQDAYAQALVRWAADGIPSRPAAWLTTVARNRALDLLRRQSTARRALPLLIADEKTSGTTDFDAIDPYDPQFPDDRLRLICTCCHPALAPQTQVALTLRLVCGLTTAEVARAFLVAEPTMAARITRAKKKIAAARIPYRVPAPAELPERVEAVLAVVHLLFTTGHTAPSGEDLIRRDLTERALDLARMLHALLPEDPEIAGLLALLLLTDARRAARVTSGGAMVALADQDRARWDREEITQGIALVRFALERRPGRYGLQAAIAAVHAEAPSYAATDWREIRGLYDVLIRIWPSPVVALNRAVAIGMAGDPAAGYAALDALAAEPQLAGYSYLPAARAHFLTELGRFDEARLAYSEALLLTENAAERNFLDRRLAELDRRASGRHNGR</sequence>
<dbReference type="Pfam" id="PF08281">
    <property type="entry name" value="Sigma70_r4_2"/>
    <property type="match status" value="1"/>
</dbReference>
<evidence type="ECO:0000256" key="3">
    <source>
        <dbReference type="ARBA" id="ARBA00023082"/>
    </source>
</evidence>
<dbReference type="SUPFAM" id="SSF88659">
    <property type="entry name" value="Sigma3 and sigma4 domains of RNA polymerase sigma factors"/>
    <property type="match status" value="1"/>
</dbReference>
<evidence type="ECO:0000313" key="10">
    <source>
        <dbReference type="Proteomes" id="UP001251217"/>
    </source>
</evidence>
<keyword evidence="5" id="KW-0804">Transcription</keyword>
<dbReference type="EMBL" id="JAVDWW010000010">
    <property type="protein sequence ID" value="MDR7171868.1"/>
    <property type="molecule type" value="Genomic_DNA"/>
</dbReference>
<feature type="domain" description="DUF6596" evidence="8">
    <location>
        <begin position="200"/>
        <end position="298"/>
    </location>
</feature>
<dbReference type="InterPro" id="IPR046531">
    <property type="entry name" value="DUF6596"/>
</dbReference>
<keyword evidence="3" id="KW-0731">Sigma factor</keyword>
<dbReference type="NCBIfam" id="TIGR02937">
    <property type="entry name" value="sigma70-ECF"/>
    <property type="match status" value="1"/>
</dbReference>
<keyword evidence="2" id="KW-0805">Transcription regulation</keyword>
<dbReference type="InterPro" id="IPR036388">
    <property type="entry name" value="WH-like_DNA-bd_sf"/>
</dbReference>
<dbReference type="Pfam" id="PF04542">
    <property type="entry name" value="Sigma70_r2"/>
    <property type="match status" value="1"/>
</dbReference>
<evidence type="ECO:0000256" key="5">
    <source>
        <dbReference type="ARBA" id="ARBA00023163"/>
    </source>
</evidence>